<reference evidence="2" key="1">
    <citation type="journal article" date="2020" name="Microbiol. Resour. Announc.">
        <title>Complete genome sequences of four natural Pseudomonas isolates that catabolize a wide range of aromatic compounds relevant to lignin valorization.</title>
        <authorList>
            <person name="Hatmaker E.A."/>
            <person name="Presley G."/>
            <person name="Cannon O."/>
            <person name="Guss A.M."/>
            <person name="Elkins J.G."/>
        </authorList>
    </citation>
    <scope>NUCLEOTIDE SEQUENCE [LARGE SCALE GENOMIC DNA]</scope>
    <source>
        <strain evidence="2">H1F5C</strain>
    </source>
</reference>
<accession>A0A7G7XAU2</accession>
<dbReference type="EMBL" id="CP060201">
    <property type="protein sequence ID" value="QNH77087.1"/>
    <property type="molecule type" value="Genomic_DNA"/>
</dbReference>
<dbReference type="RefSeq" id="WP_179601177.1">
    <property type="nucleotide sequence ID" value="NZ_CP060201.1"/>
</dbReference>
<name>A0A7G7XAU2_9PSED</name>
<evidence type="ECO:0000313" key="1">
    <source>
        <dbReference type="EMBL" id="QNH77087.1"/>
    </source>
</evidence>
<dbReference type="AlphaFoldDB" id="A0A7G7XAU2"/>
<gene>
    <name evidence="1" type="ORF">GGI48_28145</name>
</gene>
<organism evidence="1 2">
    <name type="scientific">Pseudomonas protegens</name>
    <dbReference type="NCBI Taxonomy" id="380021"/>
    <lineage>
        <taxon>Bacteria</taxon>
        <taxon>Pseudomonadati</taxon>
        <taxon>Pseudomonadota</taxon>
        <taxon>Gammaproteobacteria</taxon>
        <taxon>Pseudomonadales</taxon>
        <taxon>Pseudomonadaceae</taxon>
        <taxon>Pseudomonas</taxon>
    </lineage>
</organism>
<proteinExistence type="predicted"/>
<dbReference type="Proteomes" id="UP000515277">
    <property type="component" value="Chromosome"/>
</dbReference>
<sequence>MEINPDPGWPGTFCSAVSARSSLVIGSIKRFIGDLAMAGALLTVGHKNNKKGFAMNVLSTACSRLAGARWLSVCTGSLGVALRVLTEWQVRP</sequence>
<evidence type="ECO:0000313" key="2">
    <source>
        <dbReference type="Proteomes" id="UP000515277"/>
    </source>
</evidence>
<protein>
    <submittedName>
        <fullName evidence="1">Uncharacterized protein</fullName>
    </submittedName>
</protein>